<evidence type="ECO:0000313" key="5">
    <source>
        <dbReference type="EMBL" id="PLW05071.1"/>
    </source>
</evidence>
<feature type="domain" description="ATPase dynein-related AAA" evidence="3">
    <location>
        <begin position="298"/>
        <end position="380"/>
    </location>
</feature>
<dbReference type="GO" id="GO:0016887">
    <property type="term" value="F:ATP hydrolysis activity"/>
    <property type="evidence" value="ECO:0007669"/>
    <property type="project" value="InterPro"/>
</dbReference>
<dbReference type="InterPro" id="IPR040848">
    <property type="entry name" value="AAA_lid_7"/>
</dbReference>
<evidence type="ECO:0000259" key="3">
    <source>
        <dbReference type="Pfam" id="PF07728"/>
    </source>
</evidence>
<dbReference type="PANTHER" id="PTHR48103">
    <property type="entry name" value="MIDASIN-RELATED"/>
    <property type="match status" value="1"/>
</dbReference>
<reference evidence="5 6" key="1">
    <citation type="submission" date="2017-11" db="EMBL/GenBank/DDBJ databases">
        <title>De novo assembly and phasing of dikaryotic genomes from two isolates of Puccinia coronata f. sp. avenae, the causal agent of oat crown rust.</title>
        <authorList>
            <person name="Miller M.E."/>
            <person name="Zhang Y."/>
            <person name="Omidvar V."/>
            <person name="Sperschneider J."/>
            <person name="Schwessinger B."/>
            <person name="Raley C."/>
            <person name="Palmer J.M."/>
            <person name="Garnica D."/>
            <person name="Upadhyaya N."/>
            <person name="Rathjen J."/>
            <person name="Taylor J.M."/>
            <person name="Park R.F."/>
            <person name="Dodds P.N."/>
            <person name="Hirsch C.D."/>
            <person name="Kianian S.F."/>
            <person name="Figueroa M."/>
        </authorList>
    </citation>
    <scope>NUCLEOTIDE SEQUENCE [LARGE SCALE GENOMIC DNA]</scope>
    <source>
        <strain evidence="5">12SD80</strain>
    </source>
</reference>
<evidence type="ECO:0000256" key="1">
    <source>
        <dbReference type="ARBA" id="ARBA00022741"/>
    </source>
</evidence>
<organism evidence="5 6">
    <name type="scientific">Puccinia coronata f. sp. avenae</name>
    <dbReference type="NCBI Taxonomy" id="200324"/>
    <lineage>
        <taxon>Eukaryota</taxon>
        <taxon>Fungi</taxon>
        <taxon>Dikarya</taxon>
        <taxon>Basidiomycota</taxon>
        <taxon>Pucciniomycotina</taxon>
        <taxon>Pucciniomycetes</taxon>
        <taxon>Pucciniales</taxon>
        <taxon>Pucciniaceae</taxon>
        <taxon>Puccinia</taxon>
    </lineage>
</organism>
<dbReference type="GO" id="GO:0030687">
    <property type="term" value="C:preribosome, large subunit precursor"/>
    <property type="evidence" value="ECO:0007669"/>
    <property type="project" value="TreeGrafter"/>
</dbReference>
<name>A0A2N5RVP6_9BASI</name>
<evidence type="ECO:0000256" key="2">
    <source>
        <dbReference type="ARBA" id="ARBA00022840"/>
    </source>
</evidence>
<dbReference type="GO" id="GO:0000055">
    <property type="term" value="P:ribosomal large subunit export from nucleus"/>
    <property type="evidence" value="ECO:0007669"/>
    <property type="project" value="TreeGrafter"/>
</dbReference>
<accession>A0A2N5RVP6</accession>
<dbReference type="Pfam" id="PF17867">
    <property type="entry name" value="AAA_lid_7"/>
    <property type="match status" value="1"/>
</dbReference>
<dbReference type="GO" id="GO:0000027">
    <property type="term" value="P:ribosomal large subunit assembly"/>
    <property type="evidence" value="ECO:0007669"/>
    <property type="project" value="TreeGrafter"/>
</dbReference>
<dbReference type="GO" id="GO:0005524">
    <property type="term" value="F:ATP binding"/>
    <property type="evidence" value="ECO:0007669"/>
    <property type="project" value="UniProtKB-KW"/>
</dbReference>
<sequence length="553" mass="62311">MAPAFDRSAISEMVNFNTGLAEETNNLSPFASLGSPWEFNLRDLGRWLQITSLTGQYDLQPLSPVEYLDTKYTGRFRTQADQATSLNICRHFFHASSMSRDHQDMVELPSELVIGHSRLEKPSQVSWTPIVAPLKLPACLFNCAEVLIRCLEVKWLPILTGSEQSGQSSLVKFLAAQRGVQLRVICLHSGTDTSNLIGGFEQSNTERKLIKIIEDICRLIESSLESSYVCRDTRAYKFDMSLRDLNYVIILVSTHKVDFLTSCVLQILWQLGRDQFSGQFETLEHPLLELETGKSGCRFEWVDGPLVTAMKKGEWLLVKNSNLCSASVLDRLNPLFEGAGRRQLAEKGMTNRGIDTVTPHNDFRIVFAVNPRYGKLSHAMRNRGVEIAFLPDPQFSVWSLPMPLYTTSINSAENIHDPVMRWTAQALIHSPTAYPLLSRTLDHYLPSSSPDHTLKLLLDRLLQSDIQSVMSRWAQINRATHFFIGKAPAGSKSIPMSPVCIQASYCSMPTITLVIPPVALEIQRLKDDDERIFGKTKPSHRSRTLIDLRESCQ</sequence>
<dbReference type="Gene3D" id="3.40.50.300">
    <property type="entry name" value="P-loop containing nucleotide triphosphate hydrolases"/>
    <property type="match status" value="1"/>
</dbReference>
<dbReference type="InterPro" id="IPR011704">
    <property type="entry name" value="ATPase_dyneun-rel_AAA"/>
</dbReference>
<keyword evidence="2" id="KW-0067">ATP-binding</keyword>
<dbReference type="Proteomes" id="UP000235392">
    <property type="component" value="Unassembled WGS sequence"/>
</dbReference>
<evidence type="ECO:0000313" key="6">
    <source>
        <dbReference type="Proteomes" id="UP000235392"/>
    </source>
</evidence>
<dbReference type="PANTHER" id="PTHR48103:SF2">
    <property type="entry name" value="MIDASIN"/>
    <property type="match status" value="1"/>
</dbReference>
<evidence type="ECO:0008006" key="7">
    <source>
        <dbReference type="Google" id="ProtNLM"/>
    </source>
</evidence>
<dbReference type="SUPFAM" id="SSF52540">
    <property type="entry name" value="P-loop containing nucleoside triphosphate hydrolases"/>
    <property type="match status" value="1"/>
</dbReference>
<dbReference type="EMBL" id="PGCI01001405">
    <property type="protein sequence ID" value="PLW05071.1"/>
    <property type="molecule type" value="Genomic_DNA"/>
</dbReference>
<dbReference type="Pfam" id="PF07728">
    <property type="entry name" value="AAA_5"/>
    <property type="match status" value="1"/>
</dbReference>
<proteinExistence type="predicted"/>
<dbReference type="AlphaFoldDB" id="A0A2N5RVP6"/>
<dbReference type="InterPro" id="IPR027417">
    <property type="entry name" value="P-loop_NTPase"/>
</dbReference>
<comment type="caution">
    <text evidence="5">The sequence shown here is derived from an EMBL/GenBank/DDBJ whole genome shotgun (WGS) entry which is preliminary data.</text>
</comment>
<keyword evidence="1" id="KW-0547">Nucleotide-binding</keyword>
<dbReference type="GO" id="GO:0005634">
    <property type="term" value="C:nucleus"/>
    <property type="evidence" value="ECO:0007669"/>
    <property type="project" value="TreeGrafter"/>
</dbReference>
<gene>
    <name evidence="5" type="ORF">PCASD_23322</name>
</gene>
<protein>
    <recommendedName>
        <fullName evidence="7">ATPase dynein-related AAA domain-containing protein</fullName>
    </recommendedName>
</protein>
<feature type="domain" description="Midasin AAA lid" evidence="4">
    <location>
        <begin position="7"/>
        <end position="95"/>
    </location>
</feature>
<evidence type="ECO:0000259" key="4">
    <source>
        <dbReference type="Pfam" id="PF17867"/>
    </source>
</evidence>